<keyword evidence="3" id="KW-1185">Reference proteome</keyword>
<keyword evidence="1" id="KW-0812">Transmembrane</keyword>
<sequence length="258" mass="29410">MIFSIFKSENFVYNFFMKKFYFLCCFLFIVVFVGCEFYGGGSKVQIGDIVLSDGRVVPVEHYSFWKRIYEPVGVVVGVSGNNAMMMGLYKSSNSMSWAPRDTFGYNTKFVEIQASRFGSVESGYYFSGDLIGRDNWLDVCNSDSEGVLEPKNYPAFYFAYNYGSDFYYLNSEFNNGWYLPSVSELYAVFENKEVLQKSLNAVGGFDFGNNWYWSSSQASSANEGVYGVSFIKGEVNNNYKYCPAGYVIVFHDLNLHEV</sequence>
<keyword evidence="1" id="KW-1133">Transmembrane helix</keyword>
<organism evidence="2 3">
    <name type="scientific">Treponema porcinum</name>
    <dbReference type="NCBI Taxonomy" id="261392"/>
    <lineage>
        <taxon>Bacteria</taxon>
        <taxon>Pseudomonadati</taxon>
        <taxon>Spirochaetota</taxon>
        <taxon>Spirochaetia</taxon>
        <taxon>Spirochaetales</taxon>
        <taxon>Treponemataceae</taxon>
        <taxon>Treponema</taxon>
    </lineage>
</organism>
<feature type="transmembrane region" description="Helical" evidence="1">
    <location>
        <begin position="20"/>
        <end position="39"/>
    </location>
</feature>
<dbReference type="Proteomes" id="UP000190423">
    <property type="component" value="Unassembled WGS sequence"/>
</dbReference>
<dbReference type="EMBL" id="FUWG01000005">
    <property type="protein sequence ID" value="SJZ34883.1"/>
    <property type="molecule type" value="Genomic_DNA"/>
</dbReference>
<reference evidence="2 3" key="1">
    <citation type="submission" date="2017-02" db="EMBL/GenBank/DDBJ databases">
        <authorList>
            <person name="Peterson S.W."/>
        </authorList>
    </citation>
    <scope>NUCLEOTIDE SEQUENCE [LARGE SCALE GENOMIC DNA]</scope>
    <source>
        <strain evidence="2 3">ATCC BAA-908</strain>
    </source>
</reference>
<evidence type="ECO:0000256" key="1">
    <source>
        <dbReference type="SAM" id="Phobius"/>
    </source>
</evidence>
<dbReference type="PROSITE" id="PS51257">
    <property type="entry name" value="PROKAR_LIPOPROTEIN"/>
    <property type="match status" value="1"/>
</dbReference>
<name>A0A1T4JXL0_TREPO</name>
<gene>
    <name evidence="2" type="ORF">SAMN02745149_00883</name>
</gene>
<evidence type="ECO:0000313" key="2">
    <source>
        <dbReference type="EMBL" id="SJZ34883.1"/>
    </source>
</evidence>
<accession>A0A1T4JXL0</accession>
<proteinExistence type="predicted"/>
<dbReference type="STRING" id="261392.SAMN02745149_00883"/>
<dbReference type="AlphaFoldDB" id="A0A1T4JXL0"/>
<keyword evidence="1" id="KW-0472">Membrane</keyword>
<evidence type="ECO:0000313" key="3">
    <source>
        <dbReference type="Proteomes" id="UP000190423"/>
    </source>
</evidence>
<protein>
    <submittedName>
        <fullName evidence="2">Uncharacterized protein</fullName>
    </submittedName>
</protein>